<feature type="transmembrane region" description="Helical" evidence="8">
    <location>
        <begin position="12"/>
        <end position="30"/>
    </location>
</feature>
<feature type="transmembrane region" description="Helical" evidence="8">
    <location>
        <begin position="83"/>
        <end position="101"/>
    </location>
</feature>
<evidence type="ECO:0000256" key="2">
    <source>
        <dbReference type="ARBA" id="ARBA00007998"/>
    </source>
</evidence>
<evidence type="ECO:0000256" key="1">
    <source>
        <dbReference type="ARBA" id="ARBA00004141"/>
    </source>
</evidence>
<organism evidence="9 10">
    <name type="scientific">Clostridium autoethanogenum</name>
    <dbReference type="NCBI Taxonomy" id="84023"/>
    <lineage>
        <taxon>Bacteria</taxon>
        <taxon>Bacillati</taxon>
        <taxon>Bacillota</taxon>
        <taxon>Clostridia</taxon>
        <taxon>Eubacteriales</taxon>
        <taxon>Clostridiaceae</taxon>
        <taxon>Clostridium</taxon>
    </lineage>
</organism>
<keyword evidence="3" id="KW-0813">Transport</keyword>
<feature type="transmembrane region" description="Helical" evidence="8">
    <location>
        <begin position="149"/>
        <end position="171"/>
    </location>
</feature>
<dbReference type="Pfam" id="PF03845">
    <property type="entry name" value="Spore_permease"/>
    <property type="match status" value="1"/>
</dbReference>
<dbReference type="GO" id="GO:0009847">
    <property type="term" value="P:spore germination"/>
    <property type="evidence" value="ECO:0007669"/>
    <property type="project" value="InterPro"/>
</dbReference>
<protein>
    <submittedName>
        <fullName evidence="9">Uncharacterized protein</fullName>
    </submittedName>
</protein>
<evidence type="ECO:0000256" key="3">
    <source>
        <dbReference type="ARBA" id="ARBA00022448"/>
    </source>
</evidence>
<reference evidence="9 10" key="1">
    <citation type="submission" date="2018-10" db="EMBL/GenBank/DDBJ databases">
        <title>Genome-centric metagenomics revealed C2 chemical producing, CO utilizing Clostridium with novel acetogenic gene cluster.</title>
        <authorList>
            <person name="Kang H."/>
            <person name="Park B."/>
            <person name="Choi I.G."/>
            <person name="Chang I.S."/>
        </authorList>
    </citation>
    <scope>NUCLEOTIDE SEQUENCE [LARGE SCALE GENOMIC DNA]</scope>
    <source>
        <strain evidence="9 10">H21-9</strain>
    </source>
</reference>
<feature type="transmembrane region" description="Helical" evidence="8">
    <location>
        <begin position="301"/>
        <end position="321"/>
    </location>
</feature>
<proteinExistence type="inferred from homology"/>
<dbReference type="PANTHER" id="PTHR34975:SF2">
    <property type="entry name" value="SPORE GERMINATION PROTEIN A2"/>
    <property type="match status" value="1"/>
</dbReference>
<name>A0A3M0T5Q0_9CLOT</name>
<keyword evidence="5 8" id="KW-0812">Transmembrane</keyword>
<dbReference type="InterPro" id="IPR004761">
    <property type="entry name" value="Spore_GerAB"/>
</dbReference>
<evidence type="ECO:0000313" key="10">
    <source>
        <dbReference type="Proteomes" id="UP000277999"/>
    </source>
</evidence>
<keyword evidence="6 8" id="KW-1133">Transmembrane helix</keyword>
<accession>A0A3M0T5Q0</accession>
<comment type="caution">
    <text evidence="9">The sequence shown here is derived from an EMBL/GenBank/DDBJ whole genome shotgun (WGS) entry which is preliminary data.</text>
</comment>
<dbReference type="NCBIfam" id="TIGR00912">
    <property type="entry name" value="2A0309"/>
    <property type="match status" value="1"/>
</dbReference>
<feature type="transmembrane region" description="Helical" evidence="8">
    <location>
        <begin position="269"/>
        <end position="289"/>
    </location>
</feature>
<evidence type="ECO:0000256" key="4">
    <source>
        <dbReference type="ARBA" id="ARBA00022544"/>
    </source>
</evidence>
<feature type="transmembrane region" description="Helical" evidence="8">
    <location>
        <begin position="42"/>
        <end position="63"/>
    </location>
</feature>
<gene>
    <name evidence="9" type="ORF">D9O40_06235</name>
</gene>
<dbReference type="Proteomes" id="UP000277999">
    <property type="component" value="Unassembled WGS sequence"/>
</dbReference>
<feature type="transmembrane region" description="Helical" evidence="8">
    <location>
        <begin position="191"/>
        <end position="208"/>
    </location>
</feature>
<dbReference type="AlphaFoldDB" id="A0A3M0T5Q0"/>
<dbReference type="GO" id="GO:0016020">
    <property type="term" value="C:membrane"/>
    <property type="evidence" value="ECO:0007669"/>
    <property type="project" value="UniProtKB-SubCell"/>
</dbReference>
<feature type="transmembrane region" description="Helical" evidence="8">
    <location>
        <begin position="333"/>
        <end position="355"/>
    </location>
</feature>
<dbReference type="EMBL" id="RFAQ01000013">
    <property type="protein sequence ID" value="RMD02378.1"/>
    <property type="molecule type" value="Genomic_DNA"/>
</dbReference>
<evidence type="ECO:0000256" key="6">
    <source>
        <dbReference type="ARBA" id="ARBA00022989"/>
    </source>
</evidence>
<dbReference type="PANTHER" id="PTHR34975">
    <property type="entry name" value="SPORE GERMINATION PROTEIN A2"/>
    <property type="match status" value="1"/>
</dbReference>
<feature type="transmembrane region" description="Helical" evidence="8">
    <location>
        <begin position="121"/>
        <end position="137"/>
    </location>
</feature>
<comment type="subcellular location">
    <subcellularLocation>
        <location evidence="1">Membrane</location>
        <topology evidence="1">Multi-pass membrane protein</topology>
    </subcellularLocation>
</comment>
<keyword evidence="7 8" id="KW-0472">Membrane</keyword>
<evidence type="ECO:0000313" key="9">
    <source>
        <dbReference type="EMBL" id="RMD02378.1"/>
    </source>
</evidence>
<comment type="similarity">
    <text evidence="2">Belongs to the amino acid-polyamine-organocation (APC) superfamily. Spore germination protein (SGP) (TC 2.A.3.9) family.</text>
</comment>
<sequence length="364" mass="41544">MNKTQNTLITPSEFTILLISIFTGIGMLYLPNAVIKDAKQDGWMSCIIGALYPLYTLILANYVCKKFPNDDIFTLGRKCFGKILGSILNFVFVLFFIFVGTTELAGLSDTFKVYTTPFLKKYQIFLAVLTVIAYVSYKGMKPLARLCQVIFYITIILVFVPSATLKYGSYLNLMPVFGSGFRNILKASKETSYFYAGGEIIFFIYPFLQDKKKLLKCGTIGIVVTMFIYTWSAFLTIYYLGIEISPKYLWPMLTLADSISIPIINSFRYIFISLWALVALRCLSIYYFCASYGLNRVVKKVSPQAFTIILYPIILYLSGLYENPIGRMHYTDMILSIYLIYNLIFVSLIAILISFKKGDNFEKK</sequence>
<evidence type="ECO:0000256" key="7">
    <source>
        <dbReference type="ARBA" id="ARBA00023136"/>
    </source>
</evidence>
<dbReference type="RefSeq" id="WP_122058339.1">
    <property type="nucleotide sequence ID" value="NZ_RFAQ01000013.1"/>
</dbReference>
<feature type="transmembrane region" description="Helical" evidence="8">
    <location>
        <begin position="220"/>
        <end position="242"/>
    </location>
</feature>
<evidence type="ECO:0000256" key="5">
    <source>
        <dbReference type="ARBA" id="ARBA00022692"/>
    </source>
</evidence>
<evidence type="ECO:0000256" key="8">
    <source>
        <dbReference type="SAM" id="Phobius"/>
    </source>
</evidence>
<keyword evidence="4" id="KW-0309">Germination</keyword>